<dbReference type="Pfam" id="PF13377">
    <property type="entry name" value="Peripla_BP_3"/>
    <property type="match status" value="1"/>
</dbReference>
<evidence type="ECO:0000259" key="5">
    <source>
        <dbReference type="PROSITE" id="PS51000"/>
    </source>
</evidence>
<evidence type="ECO:0000256" key="1">
    <source>
        <dbReference type="ARBA" id="ARBA00023015"/>
    </source>
</evidence>
<dbReference type="PRINTS" id="PR00037">
    <property type="entry name" value="HTHLACR"/>
</dbReference>
<dbReference type="InterPro" id="IPR046335">
    <property type="entry name" value="LacI/GalR-like_sensor"/>
</dbReference>
<dbReference type="Gene3D" id="3.40.50.2300">
    <property type="match status" value="2"/>
</dbReference>
<evidence type="ECO:0000256" key="4">
    <source>
        <dbReference type="SAM" id="MobiDB-lite"/>
    </source>
</evidence>
<dbReference type="InterPro" id="IPR028082">
    <property type="entry name" value="Peripla_BP_I"/>
</dbReference>
<dbReference type="CDD" id="cd06267">
    <property type="entry name" value="PBP1_LacI_sugar_binding-like"/>
    <property type="match status" value="1"/>
</dbReference>
<dbReference type="RefSeq" id="WP_367433683.1">
    <property type="nucleotide sequence ID" value="NZ_CP108413.1"/>
</dbReference>
<gene>
    <name evidence="6" type="ORF">ACH4GP_10230</name>
</gene>
<dbReference type="InterPro" id="IPR036388">
    <property type="entry name" value="WH-like_DNA-bd_sf"/>
</dbReference>
<dbReference type="SUPFAM" id="SSF53822">
    <property type="entry name" value="Periplasmic binding protein-like I"/>
    <property type="match status" value="1"/>
</dbReference>
<evidence type="ECO:0000313" key="7">
    <source>
        <dbReference type="Proteomes" id="UP001610990"/>
    </source>
</evidence>
<keyword evidence="3" id="KW-0804">Transcription</keyword>
<accession>A0ABW7RBD0</accession>
<evidence type="ECO:0000256" key="2">
    <source>
        <dbReference type="ARBA" id="ARBA00023125"/>
    </source>
</evidence>
<dbReference type="PROSITE" id="PS51000">
    <property type="entry name" value="HTH_DEOR_2"/>
    <property type="match status" value="1"/>
</dbReference>
<sequence length="394" mass="40927">MRESAVQRHDRLLTLVREHGTARVTDLAARLGVSPVTVRRDVETLTRKGLVERAHGSVSWPRPRTGEAGAGGLGARPVLGLLAPSATYYFAEVIHGAHEAAARAGARLVLRISDYRPEGDRTRAEGLLAAGAEGLLIAPGWRDRADPAEHGGWLAGLPVPAVLLERTADPGGPLAALDRVCSDHAHGVLLALRHLAGQGHAAPVLVARADSPTALAVRTGYDEALRALGLERPHPVIDAPAGRDPEGFERGVQALWTAVTAGRVTAALVHNDVDAIQLVQRLAELGIRVPGELALVAYDDEVAALADTPLTAVAPPKREVGRLATELLLERLRGRAGGGASGGPGTGPGDGREGVAGDGTGGRAEPAPRRHLALLPRLRVRASCGAAEARAARG</sequence>
<dbReference type="Gene3D" id="1.10.10.10">
    <property type="entry name" value="Winged helix-like DNA-binding domain superfamily/Winged helix DNA-binding domain"/>
    <property type="match status" value="1"/>
</dbReference>
<dbReference type="PANTHER" id="PTHR30146:SF155">
    <property type="entry name" value="ALANINE RACEMASE"/>
    <property type="match status" value="1"/>
</dbReference>
<dbReference type="InterPro" id="IPR036390">
    <property type="entry name" value="WH_DNA-bd_sf"/>
</dbReference>
<dbReference type="PROSITE" id="PS00894">
    <property type="entry name" value="HTH_DEOR_1"/>
    <property type="match status" value="1"/>
</dbReference>
<feature type="region of interest" description="Disordered" evidence="4">
    <location>
        <begin position="334"/>
        <end position="372"/>
    </location>
</feature>
<proteinExistence type="predicted"/>
<dbReference type="SUPFAM" id="SSF46785">
    <property type="entry name" value="Winged helix' DNA-binding domain"/>
    <property type="match status" value="1"/>
</dbReference>
<evidence type="ECO:0000313" key="6">
    <source>
        <dbReference type="EMBL" id="MFH8584758.1"/>
    </source>
</evidence>
<dbReference type="EMBL" id="JBIRGH010000005">
    <property type="protein sequence ID" value="MFH8584758.1"/>
    <property type="molecule type" value="Genomic_DNA"/>
</dbReference>
<keyword evidence="2" id="KW-0238">DNA-binding</keyword>
<evidence type="ECO:0000256" key="3">
    <source>
        <dbReference type="ARBA" id="ARBA00023163"/>
    </source>
</evidence>
<keyword evidence="1" id="KW-0805">Transcription regulation</keyword>
<dbReference type="InterPro" id="IPR018356">
    <property type="entry name" value="Tscrpt_reg_HTH_DeoR_CS"/>
</dbReference>
<feature type="compositionally biased region" description="Gly residues" evidence="4">
    <location>
        <begin position="335"/>
        <end position="349"/>
    </location>
</feature>
<dbReference type="Pfam" id="PF08220">
    <property type="entry name" value="HTH_DeoR"/>
    <property type="match status" value="1"/>
</dbReference>
<keyword evidence="7" id="KW-1185">Reference proteome</keyword>
<dbReference type="InterPro" id="IPR001034">
    <property type="entry name" value="DeoR_HTH"/>
</dbReference>
<organism evidence="6 7">
    <name type="scientific">Streptomyces celluloflavus</name>
    <dbReference type="NCBI Taxonomy" id="58344"/>
    <lineage>
        <taxon>Bacteria</taxon>
        <taxon>Bacillati</taxon>
        <taxon>Actinomycetota</taxon>
        <taxon>Actinomycetes</taxon>
        <taxon>Kitasatosporales</taxon>
        <taxon>Streptomycetaceae</taxon>
        <taxon>Streptomyces</taxon>
    </lineage>
</organism>
<feature type="domain" description="HTH deoR-type" evidence="5">
    <location>
        <begin position="5"/>
        <end position="60"/>
    </location>
</feature>
<protein>
    <submittedName>
        <fullName evidence="6">Substrate-binding domain-containing protein</fullName>
    </submittedName>
</protein>
<name>A0ABW7RBD0_9ACTN</name>
<dbReference type="Proteomes" id="UP001610990">
    <property type="component" value="Unassembled WGS sequence"/>
</dbReference>
<dbReference type="SMART" id="SM00420">
    <property type="entry name" value="HTH_DEOR"/>
    <property type="match status" value="1"/>
</dbReference>
<reference evidence="6 7" key="1">
    <citation type="submission" date="2024-10" db="EMBL/GenBank/DDBJ databases">
        <title>The Natural Products Discovery Center: Release of the First 8490 Sequenced Strains for Exploring Actinobacteria Biosynthetic Diversity.</title>
        <authorList>
            <person name="Kalkreuter E."/>
            <person name="Kautsar S.A."/>
            <person name="Yang D."/>
            <person name="Bader C.D."/>
            <person name="Teijaro C.N."/>
            <person name="Fluegel L."/>
            <person name="Davis C.M."/>
            <person name="Simpson J.R."/>
            <person name="Lauterbach L."/>
            <person name="Steele A.D."/>
            <person name="Gui C."/>
            <person name="Meng S."/>
            <person name="Li G."/>
            <person name="Viehrig K."/>
            <person name="Ye F."/>
            <person name="Su P."/>
            <person name="Kiefer A.F."/>
            <person name="Nichols A."/>
            <person name="Cepeda A.J."/>
            <person name="Yan W."/>
            <person name="Fan B."/>
            <person name="Jiang Y."/>
            <person name="Adhikari A."/>
            <person name="Zheng C.-J."/>
            <person name="Schuster L."/>
            <person name="Cowan T.M."/>
            <person name="Smanski M.J."/>
            <person name="Chevrette M.G."/>
            <person name="De Carvalho L.P.S."/>
            <person name="Shen B."/>
        </authorList>
    </citation>
    <scope>NUCLEOTIDE SEQUENCE [LARGE SCALE GENOMIC DNA]</scope>
    <source>
        <strain evidence="6 7">NPDC018013</strain>
    </source>
</reference>
<comment type="caution">
    <text evidence="6">The sequence shown here is derived from an EMBL/GenBank/DDBJ whole genome shotgun (WGS) entry which is preliminary data.</text>
</comment>
<dbReference type="PANTHER" id="PTHR30146">
    <property type="entry name" value="LACI-RELATED TRANSCRIPTIONAL REPRESSOR"/>
    <property type="match status" value="1"/>
</dbReference>